<evidence type="ECO:0000259" key="2">
    <source>
        <dbReference type="Pfam" id="PF01266"/>
    </source>
</evidence>
<dbReference type="InterPro" id="IPR036188">
    <property type="entry name" value="FAD/NAD-bd_sf"/>
</dbReference>
<dbReference type="PANTHER" id="PTHR43747">
    <property type="entry name" value="FAD-BINDING PROTEIN"/>
    <property type="match status" value="1"/>
</dbReference>
<dbReference type="KEGG" id="ali:AZOLI_2061"/>
<dbReference type="Pfam" id="PF01266">
    <property type="entry name" value="DAO"/>
    <property type="match status" value="1"/>
</dbReference>
<dbReference type="GO" id="GO:0016491">
    <property type="term" value="F:oxidoreductase activity"/>
    <property type="evidence" value="ECO:0007669"/>
    <property type="project" value="UniProtKB-KW"/>
</dbReference>
<accession>G7Z1V7</accession>
<dbReference type="STRING" id="862719.AZOLI_2061"/>
<dbReference type="Proteomes" id="UP000005667">
    <property type="component" value="Chromosome"/>
</dbReference>
<evidence type="ECO:0000313" key="3">
    <source>
        <dbReference type="EMBL" id="CBS87299.1"/>
    </source>
</evidence>
<dbReference type="OrthoDB" id="9799983at2"/>
<dbReference type="Gene3D" id="3.50.50.60">
    <property type="entry name" value="FAD/NAD(P)-binding domain"/>
    <property type="match status" value="1"/>
</dbReference>
<feature type="domain" description="FAD dependent oxidoreductase" evidence="2">
    <location>
        <begin position="6"/>
        <end position="45"/>
    </location>
</feature>
<dbReference type="InterPro" id="IPR050816">
    <property type="entry name" value="Flavin-dep_Halogenase_NPB"/>
</dbReference>
<name>G7Z1V7_AZOL4</name>
<sequence>MTLDADIAVVGAGPAGCALAIRLTQLGWRVLLLERSSQPRRQSGQSLTPGVRLQLAQLGLDGMLRLCGARPAPRSRVRWQGVEAEDRLIPQDPPLLIDRGRFDGLLRGAAAGVGVRLLCPAVLIDRHPTPEGWILAIGDAAGERRVSVATLVDATGRAGLLARARTACGPATLALYADWQGPAFPDLPCIDTGPEHWAWGLPREDGLFSTLVFIDPDATPRRAGLEAFLRRLLAASPLLGDFAAATPVGPVRAVDATAYRADAVSGPGWIAVGDAAMALDPLSSSGVQKAIRTALAAAIVLNTRLRRPEAAALADRFYADDVRDGAEQHQRWTDGFFAAARQSVASPSDDAPSGRGTFWHRRSGRMAALPAAPPTPHSAVLYPDQPLTLAPTARLATTSCLVGDFVEERVALHHPALGRPVAWLAGVELAPLMSALPAVTNRRALIADWSITLGPQRAASLVGWLTGHDILQAACAER</sequence>
<keyword evidence="4" id="KW-1185">Reference proteome</keyword>
<dbReference type="SUPFAM" id="SSF51905">
    <property type="entry name" value="FAD/NAD(P)-binding domain"/>
    <property type="match status" value="1"/>
</dbReference>
<protein>
    <submittedName>
        <fullName evidence="3">FAD dependent oxidoreductase</fullName>
    </submittedName>
</protein>
<dbReference type="AlphaFoldDB" id="G7Z1V7"/>
<dbReference type="EMBL" id="FQ311868">
    <property type="protein sequence ID" value="CBS87299.1"/>
    <property type="molecule type" value="Genomic_DNA"/>
</dbReference>
<dbReference type="HOGENOM" id="CLU_024648_6_2_5"/>
<dbReference type="InterPro" id="IPR006076">
    <property type="entry name" value="FAD-dep_OxRdtase"/>
</dbReference>
<evidence type="ECO:0000256" key="1">
    <source>
        <dbReference type="ARBA" id="ARBA00023002"/>
    </source>
</evidence>
<gene>
    <name evidence="3" type="ordered locus">AZOLI_2061</name>
</gene>
<dbReference type="PANTHER" id="PTHR43747:SF1">
    <property type="entry name" value="SLR1998 PROTEIN"/>
    <property type="match status" value="1"/>
</dbReference>
<reference evidence="4" key="1">
    <citation type="journal article" date="2011" name="PLoS Genet.">
        <title>Azospirillum genomes reveal transition of bacteria from aquatic to terrestrial environments.</title>
        <authorList>
            <person name="Wisniewski-Dye F."/>
            <person name="Borziak K."/>
            <person name="Khalsa-Moyers G."/>
            <person name="Alexandre G."/>
            <person name="Sukharnikov L.O."/>
            <person name="Wuichet K."/>
            <person name="Hurst G.B."/>
            <person name="McDonald W.H."/>
            <person name="Robertson J.S."/>
            <person name="Barbe V."/>
            <person name="Calteau A."/>
            <person name="Rouy Z."/>
            <person name="Mangenot S."/>
            <person name="Prigent-Combaret C."/>
            <person name="Normand P."/>
            <person name="Boyer M."/>
            <person name="Siguier P."/>
            <person name="Dessaux Y."/>
            <person name="Elmerich C."/>
            <person name="Condemine G."/>
            <person name="Krishnen G."/>
            <person name="Kennedy I."/>
            <person name="Paterson A.H."/>
            <person name="Gonzalez V."/>
            <person name="Mavingui P."/>
            <person name="Zhulin I.B."/>
        </authorList>
    </citation>
    <scope>NUCLEOTIDE SEQUENCE [LARGE SCALE GENOMIC DNA]</scope>
    <source>
        <strain evidence="4">4B</strain>
    </source>
</reference>
<keyword evidence="1" id="KW-0560">Oxidoreductase</keyword>
<organism evidence="3 4">
    <name type="scientific">Azospirillum lipoferum (strain 4B)</name>
    <dbReference type="NCBI Taxonomy" id="862719"/>
    <lineage>
        <taxon>Bacteria</taxon>
        <taxon>Pseudomonadati</taxon>
        <taxon>Pseudomonadota</taxon>
        <taxon>Alphaproteobacteria</taxon>
        <taxon>Rhodospirillales</taxon>
        <taxon>Azospirillaceae</taxon>
        <taxon>Azospirillum</taxon>
    </lineage>
</organism>
<proteinExistence type="predicted"/>
<evidence type="ECO:0000313" key="4">
    <source>
        <dbReference type="Proteomes" id="UP000005667"/>
    </source>
</evidence>